<keyword evidence="2" id="KW-0808">Transferase</keyword>
<protein>
    <recommendedName>
        <fullName evidence="1">RNA-directed DNA polymerase</fullName>
        <ecNumber evidence="1">2.7.7.49</ecNumber>
    </recommendedName>
</protein>
<comment type="catalytic activity">
    <reaction evidence="9">
        <text>DNA(n) + a 2'-deoxyribonucleoside 5'-triphosphate = DNA(n+1) + diphosphate</text>
        <dbReference type="Rhea" id="RHEA:22508"/>
        <dbReference type="Rhea" id="RHEA-COMP:17339"/>
        <dbReference type="Rhea" id="RHEA-COMP:17340"/>
        <dbReference type="ChEBI" id="CHEBI:33019"/>
        <dbReference type="ChEBI" id="CHEBI:61560"/>
        <dbReference type="ChEBI" id="CHEBI:173112"/>
        <dbReference type="EC" id="2.7.7.49"/>
    </reaction>
</comment>
<keyword evidence="12" id="KW-1185">Reference proteome</keyword>
<evidence type="ECO:0000256" key="3">
    <source>
        <dbReference type="ARBA" id="ARBA00022695"/>
    </source>
</evidence>
<dbReference type="EC" id="2.7.7.49" evidence="1"/>
<evidence type="ECO:0000313" key="12">
    <source>
        <dbReference type="Proteomes" id="UP001225316"/>
    </source>
</evidence>
<dbReference type="CDD" id="cd01651">
    <property type="entry name" value="RT_G2_intron"/>
    <property type="match status" value="1"/>
</dbReference>
<dbReference type="InterPro" id="IPR000477">
    <property type="entry name" value="RT_dom"/>
</dbReference>
<name>A0ABU1AZL1_9BACT</name>
<reference evidence="11 12" key="1">
    <citation type="submission" date="2023-04" db="EMBL/GenBank/DDBJ databases">
        <title>A novel bacteria isolated from coastal sediment.</title>
        <authorList>
            <person name="Liu X.-J."/>
            <person name="Du Z.-J."/>
        </authorList>
    </citation>
    <scope>NUCLEOTIDE SEQUENCE [LARGE SCALE GENOMIC DNA]</scope>
    <source>
        <strain evidence="11 12">SDUM461003</strain>
    </source>
</reference>
<evidence type="ECO:0000256" key="8">
    <source>
        <dbReference type="ARBA" id="ARBA00034120"/>
    </source>
</evidence>
<organism evidence="11 12">
    <name type="scientific">Thalassobacterium maritimum</name>
    <dbReference type="NCBI Taxonomy" id="3041265"/>
    <lineage>
        <taxon>Bacteria</taxon>
        <taxon>Pseudomonadati</taxon>
        <taxon>Verrucomicrobiota</taxon>
        <taxon>Opitutia</taxon>
        <taxon>Puniceicoccales</taxon>
        <taxon>Coraliomargaritaceae</taxon>
        <taxon>Thalassobacterium</taxon>
    </lineage>
</organism>
<dbReference type="PROSITE" id="PS50878">
    <property type="entry name" value="RT_POL"/>
    <property type="match status" value="1"/>
</dbReference>
<dbReference type="InterPro" id="IPR013597">
    <property type="entry name" value="Mat_intron_G2"/>
</dbReference>
<keyword evidence="7" id="KW-0051">Antiviral defense</keyword>
<dbReference type="GO" id="GO:0003964">
    <property type="term" value="F:RNA-directed DNA polymerase activity"/>
    <property type="evidence" value="ECO:0007669"/>
    <property type="project" value="UniProtKB-KW"/>
</dbReference>
<evidence type="ECO:0000256" key="9">
    <source>
        <dbReference type="ARBA" id="ARBA00048173"/>
    </source>
</evidence>
<dbReference type="InterPro" id="IPR043502">
    <property type="entry name" value="DNA/RNA_pol_sf"/>
</dbReference>
<proteinExistence type="inferred from homology"/>
<sequence length="287" mass="33533">MTDGLRFCVDIDLSKFFDRVNHDRLMSRLALKVQDKRVLKLIRKYLECGVIVDGLEEATEEGTPQGGPLSPLLSNIVLDELDKELEKRALKFVRYADDCVVYVGSKRAGERVKGSITKFITKRLRLKVNEAKSSVGRPWKSKYLGFSLTSTRAQPRIKLHWKTLDRLKAKIRELTGRQRGRSLLSIIKELNEYLRGWWGYFSVMETPYQIARLAGWIRRRLRSYIWKQWKNRRTRVGNLMKLGIYEETAVKTGCARKGAWRMSQVKWVMIALPNDYFTSRGLVIPWF</sequence>
<dbReference type="SUPFAM" id="SSF56672">
    <property type="entry name" value="DNA/RNA polymerases"/>
    <property type="match status" value="1"/>
</dbReference>
<comment type="caution">
    <text evidence="11">The sequence shown here is derived from an EMBL/GenBank/DDBJ whole genome shotgun (WGS) entry which is preliminary data.</text>
</comment>
<keyword evidence="5" id="KW-0460">Magnesium</keyword>
<evidence type="ECO:0000256" key="5">
    <source>
        <dbReference type="ARBA" id="ARBA00022842"/>
    </source>
</evidence>
<dbReference type="PANTHER" id="PTHR34047">
    <property type="entry name" value="NUCLEAR INTRON MATURASE 1, MITOCHONDRIAL-RELATED"/>
    <property type="match status" value="1"/>
</dbReference>
<dbReference type="PANTHER" id="PTHR34047:SF8">
    <property type="entry name" value="PROTEIN YKFC"/>
    <property type="match status" value="1"/>
</dbReference>
<dbReference type="EMBL" id="JARXHW010000092">
    <property type="protein sequence ID" value="MDQ8209596.1"/>
    <property type="molecule type" value="Genomic_DNA"/>
</dbReference>
<evidence type="ECO:0000256" key="2">
    <source>
        <dbReference type="ARBA" id="ARBA00022679"/>
    </source>
</evidence>
<evidence type="ECO:0000256" key="1">
    <source>
        <dbReference type="ARBA" id="ARBA00012493"/>
    </source>
</evidence>
<dbReference type="PRINTS" id="PR00866">
    <property type="entry name" value="RNADNAPOLMS"/>
</dbReference>
<dbReference type="Proteomes" id="UP001225316">
    <property type="component" value="Unassembled WGS sequence"/>
</dbReference>
<evidence type="ECO:0000259" key="10">
    <source>
        <dbReference type="PROSITE" id="PS50878"/>
    </source>
</evidence>
<keyword evidence="4" id="KW-0479">Metal-binding</keyword>
<evidence type="ECO:0000256" key="7">
    <source>
        <dbReference type="ARBA" id="ARBA00023118"/>
    </source>
</evidence>
<feature type="domain" description="Reverse transcriptase" evidence="10">
    <location>
        <begin position="1"/>
        <end position="148"/>
    </location>
</feature>
<evidence type="ECO:0000256" key="6">
    <source>
        <dbReference type="ARBA" id="ARBA00022918"/>
    </source>
</evidence>
<evidence type="ECO:0000256" key="4">
    <source>
        <dbReference type="ARBA" id="ARBA00022723"/>
    </source>
</evidence>
<evidence type="ECO:0000313" key="11">
    <source>
        <dbReference type="EMBL" id="MDQ8209596.1"/>
    </source>
</evidence>
<dbReference type="Pfam" id="PF08388">
    <property type="entry name" value="GIIM"/>
    <property type="match status" value="1"/>
</dbReference>
<keyword evidence="3" id="KW-0548">Nucleotidyltransferase</keyword>
<keyword evidence="6 11" id="KW-0695">RNA-directed DNA polymerase</keyword>
<dbReference type="InterPro" id="IPR000123">
    <property type="entry name" value="Reverse_transcriptase_msDNA"/>
</dbReference>
<comment type="similarity">
    <text evidence="8">Belongs to the bacterial reverse transcriptase family.</text>
</comment>
<dbReference type="InterPro" id="IPR051083">
    <property type="entry name" value="GrpII_Intron_Splice-Mob/Def"/>
</dbReference>
<dbReference type="Pfam" id="PF00078">
    <property type="entry name" value="RVT_1"/>
    <property type="match status" value="1"/>
</dbReference>
<gene>
    <name evidence="11" type="ORF">QEH52_18880</name>
</gene>
<accession>A0ABU1AZL1</accession>